<dbReference type="InterPro" id="IPR002401">
    <property type="entry name" value="Cyt_P450_E_grp-I"/>
</dbReference>
<evidence type="ECO:0000256" key="3">
    <source>
        <dbReference type="ARBA" id="ARBA00010617"/>
    </source>
</evidence>
<evidence type="ECO:0000256" key="9">
    <source>
        <dbReference type="PIRSR" id="PIRSR602401-1"/>
    </source>
</evidence>
<keyword evidence="4 9" id="KW-0349">Heme</keyword>
<evidence type="ECO:0000256" key="5">
    <source>
        <dbReference type="ARBA" id="ARBA00022723"/>
    </source>
</evidence>
<keyword evidence="6 10" id="KW-0560">Oxidoreductase</keyword>
<dbReference type="GO" id="GO:0004497">
    <property type="term" value="F:monooxygenase activity"/>
    <property type="evidence" value="ECO:0007669"/>
    <property type="project" value="UniProtKB-KW"/>
</dbReference>
<comment type="cofactor">
    <cofactor evidence="1 9">
        <name>heme</name>
        <dbReference type="ChEBI" id="CHEBI:30413"/>
    </cofactor>
</comment>
<dbReference type="PROSITE" id="PS00086">
    <property type="entry name" value="CYTOCHROME_P450"/>
    <property type="match status" value="1"/>
</dbReference>
<gene>
    <name evidence="11" type="ORF">NLJ89_g2971</name>
</gene>
<dbReference type="Pfam" id="PF00067">
    <property type="entry name" value="p450"/>
    <property type="match status" value="1"/>
</dbReference>
<proteinExistence type="inferred from homology"/>
<dbReference type="OrthoDB" id="2789670at2759"/>
<dbReference type="PANTHER" id="PTHR46300">
    <property type="entry name" value="P450, PUTATIVE (EUROFUNG)-RELATED-RELATED"/>
    <property type="match status" value="1"/>
</dbReference>
<evidence type="ECO:0000256" key="7">
    <source>
        <dbReference type="ARBA" id="ARBA00023004"/>
    </source>
</evidence>
<dbReference type="GO" id="GO:0020037">
    <property type="term" value="F:heme binding"/>
    <property type="evidence" value="ECO:0007669"/>
    <property type="project" value="InterPro"/>
</dbReference>
<evidence type="ECO:0000256" key="2">
    <source>
        <dbReference type="ARBA" id="ARBA00005179"/>
    </source>
</evidence>
<comment type="caution">
    <text evidence="11">The sequence shown here is derived from an EMBL/GenBank/DDBJ whole genome shotgun (WGS) entry which is preliminary data.</text>
</comment>
<dbReference type="PANTHER" id="PTHR46300:SF7">
    <property type="entry name" value="P450, PUTATIVE (EUROFUNG)-RELATED"/>
    <property type="match status" value="1"/>
</dbReference>
<dbReference type="PRINTS" id="PR00463">
    <property type="entry name" value="EP450I"/>
</dbReference>
<organism evidence="11 12">
    <name type="scientific">Agrocybe chaxingu</name>
    <dbReference type="NCBI Taxonomy" id="84603"/>
    <lineage>
        <taxon>Eukaryota</taxon>
        <taxon>Fungi</taxon>
        <taxon>Dikarya</taxon>
        <taxon>Basidiomycota</taxon>
        <taxon>Agaricomycotina</taxon>
        <taxon>Agaricomycetes</taxon>
        <taxon>Agaricomycetidae</taxon>
        <taxon>Agaricales</taxon>
        <taxon>Agaricineae</taxon>
        <taxon>Strophariaceae</taxon>
        <taxon>Agrocybe</taxon>
    </lineage>
</organism>
<reference evidence="11" key="1">
    <citation type="submission" date="2022-07" db="EMBL/GenBank/DDBJ databases">
        <title>Genome Sequence of Agrocybe chaxingu.</title>
        <authorList>
            <person name="Buettner E."/>
        </authorList>
    </citation>
    <scope>NUCLEOTIDE SEQUENCE</scope>
    <source>
        <strain evidence="11">MP-N11</strain>
    </source>
</reference>
<dbReference type="GO" id="GO:0016705">
    <property type="term" value="F:oxidoreductase activity, acting on paired donors, with incorporation or reduction of molecular oxygen"/>
    <property type="evidence" value="ECO:0007669"/>
    <property type="project" value="InterPro"/>
</dbReference>
<dbReference type="AlphaFoldDB" id="A0A9W8MYI6"/>
<keyword evidence="7 9" id="KW-0408">Iron</keyword>
<evidence type="ECO:0000256" key="4">
    <source>
        <dbReference type="ARBA" id="ARBA00022617"/>
    </source>
</evidence>
<evidence type="ECO:0000313" key="11">
    <source>
        <dbReference type="EMBL" id="KAJ3513409.1"/>
    </source>
</evidence>
<sequence>MFDSISHTNLLVVIAGGLLLYTLGSRRKNRLPPGPRGLPIIGNAHQMPTELPWRVLSEWSKKYGEIMHIDIVGRPLIVISSSKAATDLLDKRSAIYSDRPHSVMAHLIGYDETLALLPYNDNWRKQRRLIAQDFAPSNTPRYYSLQEKEARILVRNILKDPSSLFSEVKMRIGTIIIRVVYGYYIQSTDDPILTIPLTAMENFSYATAAGNFMVDFVPAMRYLPRWAPGAGFLKITKKFRATFLKAASGPYEWCKDNLETGMTLMPNLCGTILQESNGELSKDAQEKLMWASSSVMGGGLDTSMSSALTFFVAMIRYPEIQAKAQAELDAVVGQDRLPAISDLVNLPYIRAIISEVFRSSPSIPLCIPHAVRQDDIYNDYLIPKGALILPNIWHMLHDPELYPNPMEFIPERFNGSDVEMDKVKDLMFGFGRRVCPGRYFAEGTLFAIIATTLATCKILPALDANGKELIPEFAYTSGTITFPKPFTLRLKPRSAQAAAMLAEVSSAIE</sequence>
<dbReference type="EMBL" id="JANKHO010000200">
    <property type="protein sequence ID" value="KAJ3513409.1"/>
    <property type="molecule type" value="Genomic_DNA"/>
</dbReference>
<comment type="similarity">
    <text evidence="3 10">Belongs to the cytochrome P450 family.</text>
</comment>
<keyword evidence="12" id="KW-1185">Reference proteome</keyword>
<protein>
    <recommendedName>
        <fullName evidence="13">Cytochrome P450</fullName>
    </recommendedName>
</protein>
<evidence type="ECO:0000256" key="6">
    <source>
        <dbReference type="ARBA" id="ARBA00023002"/>
    </source>
</evidence>
<accession>A0A9W8MYI6</accession>
<dbReference type="InterPro" id="IPR001128">
    <property type="entry name" value="Cyt_P450"/>
</dbReference>
<dbReference type="Proteomes" id="UP001148786">
    <property type="component" value="Unassembled WGS sequence"/>
</dbReference>
<evidence type="ECO:0008006" key="13">
    <source>
        <dbReference type="Google" id="ProtNLM"/>
    </source>
</evidence>
<dbReference type="GO" id="GO:0005506">
    <property type="term" value="F:iron ion binding"/>
    <property type="evidence" value="ECO:0007669"/>
    <property type="project" value="InterPro"/>
</dbReference>
<dbReference type="CDD" id="cd11065">
    <property type="entry name" value="CYP64-like"/>
    <property type="match status" value="1"/>
</dbReference>
<dbReference type="InterPro" id="IPR036396">
    <property type="entry name" value="Cyt_P450_sf"/>
</dbReference>
<dbReference type="SUPFAM" id="SSF48264">
    <property type="entry name" value="Cytochrome P450"/>
    <property type="match status" value="1"/>
</dbReference>
<evidence type="ECO:0000313" key="12">
    <source>
        <dbReference type="Proteomes" id="UP001148786"/>
    </source>
</evidence>
<evidence type="ECO:0000256" key="10">
    <source>
        <dbReference type="RuleBase" id="RU000461"/>
    </source>
</evidence>
<evidence type="ECO:0000256" key="1">
    <source>
        <dbReference type="ARBA" id="ARBA00001971"/>
    </source>
</evidence>
<feature type="binding site" description="axial binding residue" evidence="9">
    <location>
        <position position="435"/>
    </location>
    <ligand>
        <name>heme</name>
        <dbReference type="ChEBI" id="CHEBI:30413"/>
    </ligand>
    <ligandPart>
        <name>Fe</name>
        <dbReference type="ChEBI" id="CHEBI:18248"/>
    </ligandPart>
</feature>
<comment type="pathway">
    <text evidence="2">Secondary metabolite biosynthesis.</text>
</comment>
<dbReference type="InterPro" id="IPR017972">
    <property type="entry name" value="Cyt_P450_CS"/>
</dbReference>
<keyword evidence="8 10" id="KW-0503">Monooxygenase</keyword>
<name>A0A9W8MYI6_9AGAR</name>
<evidence type="ECO:0000256" key="8">
    <source>
        <dbReference type="ARBA" id="ARBA00023033"/>
    </source>
</evidence>
<dbReference type="Gene3D" id="1.10.630.10">
    <property type="entry name" value="Cytochrome P450"/>
    <property type="match status" value="1"/>
</dbReference>
<dbReference type="InterPro" id="IPR050364">
    <property type="entry name" value="Cytochrome_P450_fung"/>
</dbReference>
<keyword evidence="5 9" id="KW-0479">Metal-binding</keyword>